<name>A0ABM4AQ81_VANTA</name>
<dbReference type="InterPro" id="IPR000253">
    <property type="entry name" value="FHA_dom"/>
</dbReference>
<feature type="domain" description="FHA" evidence="1">
    <location>
        <begin position="24"/>
        <end position="73"/>
    </location>
</feature>
<sequence length="350" mass="40216">MAKWKLCRQQFGDEQFEFTEGDEVRIGRGLDNTITLSSIVISRNHCLINVKRDEVTITDLKSSNGIYVGLKRIPPNIPYTLSEDDLIGFGWTIGAPLVKIMDSEKFVFKLIKTVASIVSRIHFQSNSEEDIEVDSFISDTKEYKPVIKNEESPNTKTLLQLKRKLNGDSKNDDIINIISDSDNEPKAQECFSKKIKLDPIIEDLTKDNIKTENEDLQYEAFNVKQEYLGYDDDEPIQIDSDSDSESEQWFLRLSQSSPGKPFTKIEQNRTDKLDTSIEDSSYSQLDDIIFNNIDKDNDEEDFIDDIITIPPQLPEIQPITETKEVEKIIEIDIIDGKKQLFLYNNVLIQQ</sequence>
<proteinExistence type="predicted"/>
<gene>
    <name evidence="3" type="primary">LOC135193704</name>
</gene>
<keyword evidence="2" id="KW-1185">Reference proteome</keyword>
<evidence type="ECO:0000313" key="3">
    <source>
        <dbReference type="RefSeq" id="XP_064073454.1"/>
    </source>
</evidence>
<dbReference type="InterPro" id="IPR050923">
    <property type="entry name" value="Cell_Proc_Reg/RNA_Proc"/>
</dbReference>
<dbReference type="Gene3D" id="2.60.200.20">
    <property type="match status" value="1"/>
</dbReference>
<dbReference type="GeneID" id="135193704"/>
<dbReference type="SMART" id="SM00240">
    <property type="entry name" value="FHA"/>
    <property type="match status" value="1"/>
</dbReference>
<dbReference type="InterPro" id="IPR008984">
    <property type="entry name" value="SMAD_FHA_dom_sf"/>
</dbReference>
<dbReference type="SUPFAM" id="SSF49879">
    <property type="entry name" value="SMAD/FHA domain"/>
    <property type="match status" value="1"/>
</dbReference>
<accession>A0ABM4AQ81</accession>
<dbReference type="PROSITE" id="PS50006">
    <property type="entry name" value="FHA_DOMAIN"/>
    <property type="match status" value="1"/>
</dbReference>
<protein>
    <submittedName>
        <fullName evidence="3">Uncharacterized protein LOC135193704</fullName>
    </submittedName>
</protein>
<dbReference type="RefSeq" id="XP_064073454.1">
    <property type="nucleotide sequence ID" value="XM_064217384.1"/>
</dbReference>
<dbReference type="Pfam" id="PF00498">
    <property type="entry name" value="FHA"/>
    <property type="match status" value="1"/>
</dbReference>
<dbReference type="PANTHER" id="PTHR23308">
    <property type="entry name" value="NUCLEAR INHIBITOR OF PROTEIN PHOSPHATASE-1"/>
    <property type="match status" value="1"/>
</dbReference>
<dbReference type="Proteomes" id="UP001652626">
    <property type="component" value="Chromosome 16"/>
</dbReference>
<reference evidence="3" key="1">
    <citation type="submission" date="2025-08" db="UniProtKB">
        <authorList>
            <consortium name="RefSeq"/>
        </authorList>
    </citation>
    <scope>IDENTIFICATION</scope>
    <source>
        <tissue evidence="3">Whole body</tissue>
    </source>
</reference>
<evidence type="ECO:0000259" key="1">
    <source>
        <dbReference type="PROSITE" id="PS50006"/>
    </source>
</evidence>
<organism evidence="2 3">
    <name type="scientific">Vanessa tameamea</name>
    <name type="common">Kamehameha butterfly</name>
    <dbReference type="NCBI Taxonomy" id="334116"/>
    <lineage>
        <taxon>Eukaryota</taxon>
        <taxon>Metazoa</taxon>
        <taxon>Ecdysozoa</taxon>
        <taxon>Arthropoda</taxon>
        <taxon>Hexapoda</taxon>
        <taxon>Insecta</taxon>
        <taxon>Pterygota</taxon>
        <taxon>Neoptera</taxon>
        <taxon>Endopterygota</taxon>
        <taxon>Lepidoptera</taxon>
        <taxon>Glossata</taxon>
        <taxon>Ditrysia</taxon>
        <taxon>Papilionoidea</taxon>
        <taxon>Nymphalidae</taxon>
        <taxon>Nymphalinae</taxon>
        <taxon>Vanessa</taxon>
    </lineage>
</organism>
<evidence type="ECO:0000313" key="2">
    <source>
        <dbReference type="Proteomes" id="UP001652626"/>
    </source>
</evidence>